<reference evidence="6" key="1">
    <citation type="submission" date="2022-01" db="EMBL/GenBank/DDBJ databases">
        <title>Genome sequnece data of strain Bradyrhizobium sp. nov.</title>
        <authorList>
            <person name="Zhang J."/>
        </authorList>
    </citation>
    <scope>NUCLEOTIDE SEQUENCE</scope>
    <source>
        <strain evidence="6">WYCCWR 12774</strain>
    </source>
</reference>
<evidence type="ECO:0000313" key="7">
    <source>
        <dbReference type="Proteomes" id="UP001139012"/>
    </source>
</evidence>
<proteinExistence type="predicted"/>
<dbReference type="PROSITE" id="PS50850">
    <property type="entry name" value="MFS"/>
    <property type="match status" value="1"/>
</dbReference>
<dbReference type="CDD" id="cd17355">
    <property type="entry name" value="MFS_YcxA_like"/>
    <property type="match status" value="1"/>
</dbReference>
<evidence type="ECO:0000313" key="6">
    <source>
        <dbReference type="EMBL" id="MCG2666887.1"/>
    </source>
</evidence>
<dbReference type="InterPro" id="IPR036259">
    <property type="entry name" value="MFS_trans_sf"/>
</dbReference>
<dbReference type="Proteomes" id="UP001139012">
    <property type="component" value="Unassembled WGS sequence"/>
</dbReference>
<feature type="transmembrane region" description="Helical" evidence="4">
    <location>
        <begin position="20"/>
        <end position="42"/>
    </location>
</feature>
<evidence type="ECO:0000256" key="2">
    <source>
        <dbReference type="ARBA" id="ARBA00022989"/>
    </source>
</evidence>
<dbReference type="PANTHER" id="PTHR11360:SF290">
    <property type="entry name" value="MONOCARBOXYLATE MFS PERMEASE"/>
    <property type="match status" value="1"/>
</dbReference>
<dbReference type="Gene3D" id="1.20.1250.20">
    <property type="entry name" value="MFS general substrate transporter like domains"/>
    <property type="match status" value="2"/>
</dbReference>
<evidence type="ECO:0000259" key="5">
    <source>
        <dbReference type="PROSITE" id="PS50850"/>
    </source>
</evidence>
<feature type="transmembrane region" description="Helical" evidence="4">
    <location>
        <begin position="329"/>
        <end position="351"/>
    </location>
</feature>
<feature type="domain" description="Major facilitator superfamily (MFS) profile" evidence="5">
    <location>
        <begin position="18"/>
        <end position="421"/>
    </location>
</feature>
<gene>
    <name evidence="6" type="ORF">L6637_07990</name>
</gene>
<feature type="transmembrane region" description="Helical" evidence="4">
    <location>
        <begin position="395"/>
        <end position="416"/>
    </location>
</feature>
<dbReference type="Pfam" id="PF07690">
    <property type="entry name" value="MFS_1"/>
    <property type="match status" value="1"/>
</dbReference>
<sequence>MLAEFIARQATARNIHYGWVMAALGFLYGLFASSALGVPSVLMRDIAADLHVSMSELSASQGLRFALFGLVAPFAGGMMLRYGPRVMLAIAGTMTLTGLLLTIFMTNRFEMWLGLGLILGIAPGLTALQLATIISVRWFTTHRGLVVGLLNGSVATGTLIFVPMGAWITEHWGWRLALVPSGLGLLLALILFLLLGKDRPQELGLASLGETAMAPIPAVPRRNFVALSFHGLRLASTRLVFWVLALTFLICGVSSYGLTSTHFVPFCGDLGLPAVTSAGLLAMIGVFDLIGTVGSGWLSDRFDNRWLLAIYYGFRGLSLIWLVESNATIVTMSAFAMLYGLDFIATVPPTVRLTVGTFGREMGPVVFGWIFAAHQLGVGLMAFAAGVSRDALGTYVPAFLFAGILCLLAAAAFTLVKRPGVPAPA</sequence>
<dbReference type="RefSeq" id="WP_237869899.1">
    <property type="nucleotide sequence ID" value="NZ_JAKLUA010000001.1"/>
</dbReference>
<feature type="transmembrane region" description="Helical" evidence="4">
    <location>
        <begin position="270"/>
        <end position="294"/>
    </location>
</feature>
<feature type="transmembrane region" description="Helical" evidence="4">
    <location>
        <begin position="111"/>
        <end position="133"/>
    </location>
</feature>
<evidence type="ECO:0000256" key="4">
    <source>
        <dbReference type="SAM" id="Phobius"/>
    </source>
</evidence>
<organism evidence="6 7">
    <name type="scientific">Bradyrhizobium zhengyangense</name>
    <dbReference type="NCBI Taxonomy" id="2911009"/>
    <lineage>
        <taxon>Bacteria</taxon>
        <taxon>Pseudomonadati</taxon>
        <taxon>Pseudomonadota</taxon>
        <taxon>Alphaproteobacteria</taxon>
        <taxon>Hyphomicrobiales</taxon>
        <taxon>Nitrobacteraceae</taxon>
        <taxon>Bradyrhizobium</taxon>
    </lineage>
</organism>
<name>A0ABS9LIR0_9BRAD</name>
<evidence type="ECO:0000256" key="3">
    <source>
        <dbReference type="ARBA" id="ARBA00023136"/>
    </source>
</evidence>
<dbReference type="SUPFAM" id="SSF103473">
    <property type="entry name" value="MFS general substrate transporter"/>
    <property type="match status" value="1"/>
</dbReference>
<comment type="caution">
    <text evidence="6">The sequence shown here is derived from an EMBL/GenBank/DDBJ whole genome shotgun (WGS) entry which is preliminary data.</text>
</comment>
<accession>A0ABS9LIR0</accession>
<dbReference type="PANTHER" id="PTHR11360">
    <property type="entry name" value="MONOCARBOXYLATE TRANSPORTER"/>
    <property type="match status" value="1"/>
</dbReference>
<dbReference type="InterPro" id="IPR011701">
    <property type="entry name" value="MFS"/>
</dbReference>
<protein>
    <submittedName>
        <fullName evidence="6">MFS transporter</fullName>
    </submittedName>
</protein>
<feature type="transmembrane region" description="Helical" evidence="4">
    <location>
        <begin position="62"/>
        <end position="80"/>
    </location>
</feature>
<feature type="transmembrane region" description="Helical" evidence="4">
    <location>
        <begin position="363"/>
        <end position="383"/>
    </location>
</feature>
<feature type="transmembrane region" description="Helical" evidence="4">
    <location>
        <begin position="174"/>
        <end position="195"/>
    </location>
</feature>
<keyword evidence="3 4" id="KW-0472">Membrane</keyword>
<evidence type="ECO:0000256" key="1">
    <source>
        <dbReference type="ARBA" id="ARBA00022692"/>
    </source>
</evidence>
<dbReference type="InterPro" id="IPR020846">
    <property type="entry name" value="MFS_dom"/>
</dbReference>
<feature type="transmembrane region" description="Helical" evidence="4">
    <location>
        <begin position="87"/>
        <end position="105"/>
    </location>
</feature>
<keyword evidence="7" id="KW-1185">Reference proteome</keyword>
<dbReference type="EMBL" id="JAKLUA010000001">
    <property type="protein sequence ID" value="MCG2666887.1"/>
    <property type="molecule type" value="Genomic_DNA"/>
</dbReference>
<keyword evidence="2 4" id="KW-1133">Transmembrane helix</keyword>
<dbReference type="InterPro" id="IPR050327">
    <property type="entry name" value="Proton-linked_MCT"/>
</dbReference>
<keyword evidence="1 4" id="KW-0812">Transmembrane</keyword>
<feature type="transmembrane region" description="Helical" evidence="4">
    <location>
        <begin position="145"/>
        <end position="168"/>
    </location>
</feature>
<feature type="transmembrane region" description="Helical" evidence="4">
    <location>
        <begin position="239"/>
        <end position="258"/>
    </location>
</feature>